<dbReference type="Gene3D" id="3.40.1260.20">
    <property type="entry name" value="Ribonuclease E, catalytic domain"/>
    <property type="match status" value="1"/>
</dbReference>
<keyword evidence="11 15" id="KW-0378">Hydrolase</keyword>
<feature type="compositionally biased region" description="Polar residues" evidence="16">
    <location>
        <begin position="786"/>
        <end position="799"/>
    </location>
</feature>
<evidence type="ECO:0000259" key="17">
    <source>
        <dbReference type="PROSITE" id="PS50126"/>
    </source>
</evidence>
<feature type="compositionally biased region" description="Basic and acidic residues" evidence="16">
    <location>
        <begin position="940"/>
        <end position="965"/>
    </location>
</feature>
<dbReference type="InterPro" id="IPR019307">
    <property type="entry name" value="RNA-bd_AU-1/RNase_E/G"/>
</dbReference>
<dbReference type="InterPro" id="IPR028878">
    <property type="entry name" value="RNase_E"/>
</dbReference>
<evidence type="ECO:0000313" key="18">
    <source>
        <dbReference type="EMBL" id="SEL13955.1"/>
    </source>
</evidence>
<comment type="function">
    <text evidence="15">Endoribonuclease that plays a central role in RNA processing and decay. Required for the maturation of 5S and 16S rRNAs and the majority of tRNAs. Also involved in the degradation of most mRNAs.</text>
</comment>
<dbReference type="NCBIfam" id="TIGR00757">
    <property type="entry name" value="RNaseEG"/>
    <property type="match status" value="1"/>
</dbReference>
<evidence type="ECO:0000256" key="16">
    <source>
        <dbReference type="SAM" id="MobiDB-lite"/>
    </source>
</evidence>
<dbReference type="GO" id="GO:0019843">
    <property type="term" value="F:rRNA binding"/>
    <property type="evidence" value="ECO:0007669"/>
    <property type="project" value="UniProtKB-KW"/>
</dbReference>
<feature type="domain" description="S1 motif" evidence="17">
    <location>
        <begin position="39"/>
        <end position="117"/>
    </location>
</feature>
<evidence type="ECO:0000256" key="14">
    <source>
        <dbReference type="ARBA" id="ARBA00023136"/>
    </source>
</evidence>
<comment type="cofactor">
    <cofactor evidence="15">
        <name>Zn(2+)</name>
        <dbReference type="ChEBI" id="CHEBI:29105"/>
    </cofactor>
    <text evidence="15">Binds 2 Zn(2+) ions per homotetramer.</text>
</comment>
<evidence type="ECO:0000256" key="8">
    <source>
        <dbReference type="ARBA" id="ARBA00022723"/>
    </source>
</evidence>
<dbReference type="AlphaFoldDB" id="A0A1H7MTF7"/>
<feature type="compositionally biased region" description="Low complexity" evidence="16">
    <location>
        <begin position="592"/>
        <end position="607"/>
    </location>
</feature>
<dbReference type="InterPro" id="IPR048583">
    <property type="entry name" value="RNase_E_G_thioredoxin-like"/>
</dbReference>
<keyword evidence="19" id="KW-1185">Reference proteome</keyword>
<dbReference type="PANTHER" id="PTHR30001">
    <property type="entry name" value="RIBONUCLEASE"/>
    <property type="match status" value="1"/>
</dbReference>
<evidence type="ECO:0000256" key="6">
    <source>
        <dbReference type="ARBA" id="ARBA00022694"/>
    </source>
</evidence>
<comment type="similarity">
    <text evidence="1">Belongs to the RNase E/G family. RNase G subfamily.</text>
</comment>
<evidence type="ECO:0000256" key="13">
    <source>
        <dbReference type="ARBA" id="ARBA00022884"/>
    </source>
</evidence>
<name>A0A1H7MTF7_9GAMM</name>
<evidence type="ECO:0000256" key="15">
    <source>
        <dbReference type="HAMAP-Rule" id="MF_00970"/>
    </source>
</evidence>
<comment type="subcellular location">
    <subcellularLocation>
        <location evidence="15">Cytoplasm</location>
    </subcellularLocation>
    <subcellularLocation>
        <location evidence="15">Cell inner membrane</location>
        <topology evidence="15">Peripheral membrane protein</topology>
        <orientation evidence="15">Cytoplasmic side</orientation>
    </subcellularLocation>
</comment>
<dbReference type="PANTHER" id="PTHR30001:SF1">
    <property type="entry name" value="RIBONUCLEASE E_G-LIKE PROTEIN, CHLOROPLASTIC"/>
    <property type="match status" value="1"/>
</dbReference>
<keyword evidence="12 15" id="KW-0460">Magnesium</keyword>
<feature type="compositionally biased region" description="Basic and acidic residues" evidence="16">
    <location>
        <begin position="620"/>
        <end position="639"/>
    </location>
</feature>
<feature type="compositionally biased region" description="Basic residues" evidence="16">
    <location>
        <begin position="772"/>
        <end position="784"/>
    </location>
</feature>
<evidence type="ECO:0000256" key="11">
    <source>
        <dbReference type="ARBA" id="ARBA00022801"/>
    </source>
</evidence>
<protein>
    <recommendedName>
        <fullName evidence="15">Ribonuclease E</fullName>
        <shortName evidence="15">RNase E</shortName>
        <ecNumber evidence="15">3.1.26.12</ecNumber>
    </recommendedName>
</protein>
<dbReference type="EMBL" id="FOAA01000010">
    <property type="protein sequence ID" value="SEL13955.1"/>
    <property type="molecule type" value="Genomic_DNA"/>
</dbReference>
<dbReference type="GO" id="GO:0009898">
    <property type="term" value="C:cytoplasmic side of plasma membrane"/>
    <property type="evidence" value="ECO:0007669"/>
    <property type="project" value="UniProtKB-UniRule"/>
</dbReference>
<feature type="compositionally biased region" description="Basic residues" evidence="16">
    <location>
        <begin position="646"/>
        <end position="657"/>
    </location>
</feature>
<feature type="region of interest" description="Required for zinc-mediated homotetramerization and catalytic activity" evidence="15">
    <location>
        <begin position="401"/>
        <end position="404"/>
    </location>
</feature>
<dbReference type="GO" id="GO:0000049">
    <property type="term" value="F:tRNA binding"/>
    <property type="evidence" value="ECO:0007669"/>
    <property type="project" value="UniProtKB-KW"/>
</dbReference>
<gene>
    <name evidence="15" type="primary">rne</name>
    <name evidence="18" type="ORF">SAMN05444515_11030</name>
</gene>
<dbReference type="HAMAP" id="MF_00970">
    <property type="entry name" value="RNase_E"/>
    <property type="match status" value="1"/>
</dbReference>
<feature type="compositionally biased region" description="Basic and acidic residues" evidence="16">
    <location>
        <begin position="575"/>
        <end position="586"/>
    </location>
</feature>
<feature type="compositionally biased region" description="Polar residues" evidence="16">
    <location>
        <begin position="973"/>
        <end position="991"/>
    </location>
</feature>
<evidence type="ECO:0000256" key="9">
    <source>
        <dbReference type="ARBA" id="ARBA00022730"/>
    </source>
</evidence>
<sequence>MKRILVNATQPEELRVAMVDGQKLFDLDIELPSREQKKANVYKGVITRVEPSLEAAFINYGADRHGFLPFKEIARSYLPQGEDGEVSPRTGLKEGMELIVQVEKEERGTKGAALTTFVSLAGRYLVLMPNNPRAGGVSRRIEGEERSEIRESLAQLEVPQGMGLIARTAGVGRSVEELQWDLEYLKTLWTSIDEAAQSHKGPFLIYQESNVIIRTLRDHMRNDIAEIVVDDPKVFSQAQDFMQQVMPNNLRKLKLYEDHVPLFNRYQIESQIEAAFQRDVTLPSGGAIVIDHTEALISIDVNSARATKGSDIEETALNTNLEAAEEIARQLRLRDLGGLIVIDFIDMAPNKNQREVENRLRSALEMDRARVQVGRISRFGLLEMSRQRLRPSLGESSQNVCPRCNGHGHIRSVESLSLSVLRLVEEEAMKEKTNRVLAHLPVDVSTFLLNEKRQVISTIESRYHVDITLIPSPNLLTPHFTVRRMRDDETADEIGDKSSHQLLSEEEPELVSQPRAARLEKALVQTISPPTPAPAETPTRTDAPPEQKKPVSPVSLPGLFSRIWTSLFSNGGQRPESRSIDGDSRASRPPQRTASSGQGTRTGSGQRPARTRNVAPGGPQRRERPQADKDKDKEKEKESGNGSRSNRTRRSGSRTRRGTRDGNESLNEDKNQNRNTQPDATDEAPQAKSAETDKGPQASDTKGGQNGQNDDARRREKGSQTARTQPENRSHEASEAQTDPSPAEATPQEGSSDQPREKEGSNGGNRSSSGRSRGRRGGRRRRRSNTGNTDGQQDGNESSVPGEGESDDARSSAEQPPKRQGADQRERSDAPGEKSAAGKAETQTSDEASGDRGGQRAPTKARSGTGDTPEVAKLTHEDAVPHARALQKPDEEASTTRTADTSTSATGDGDSEEKAKADAPKGQEKSGSSGRARGSRRSSGRSERHDEGQGAGGGERRVSREEMEKLQAVAKQAASTPEESQTQSDQPPSETSDSRKPDQ</sequence>
<feature type="compositionally biased region" description="Low complexity" evidence="16">
    <location>
        <begin position="895"/>
        <end position="908"/>
    </location>
</feature>
<dbReference type="Pfam" id="PF00575">
    <property type="entry name" value="S1"/>
    <property type="match status" value="1"/>
</dbReference>
<feature type="compositionally biased region" description="Basic and acidic residues" evidence="16">
    <location>
        <begin position="912"/>
        <end position="924"/>
    </location>
</feature>
<feature type="binding site" evidence="15">
    <location>
        <position position="401"/>
    </location>
    <ligand>
        <name>Zn(2+)</name>
        <dbReference type="ChEBI" id="CHEBI:29105"/>
        <note>ligand shared between dimeric partners</note>
    </ligand>
</feature>
<comment type="cofactor">
    <cofactor evidence="15">
        <name>Mg(2+)</name>
        <dbReference type="ChEBI" id="CHEBI:18420"/>
    </cofactor>
    <text evidence="15">Binds 1 Mg(2+) ion per subunit.</text>
</comment>
<comment type="catalytic activity">
    <reaction evidence="15">
        <text>Endonucleolytic cleavage of single-stranded RNA in A- and U-rich regions.</text>
        <dbReference type="EC" id="3.1.26.12"/>
    </reaction>
</comment>
<feature type="binding site" evidence="15">
    <location>
        <position position="300"/>
    </location>
    <ligand>
        <name>Mg(2+)</name>
        <dbReference type="ChEBI" id="CHEBI:18420"/>
        <note>catalytic</note>
    </ligand>
</feature>
<keyword evidence="7 15" id="KW-0540">Nuclease</keyword>
<keyword evidence="6 15" id="KW-0819">tRNA processing</keyword>
<keyword evidence="2 15" id="KW-1003">Cell membrane</keyword>
<dbReference type="GO" id="GO:0008995">
    <property type="term" value="F:ribonuclease E activity"/>
    <property type="evidence" value="ECO:0007669"/>
    <property type="project" value="UniProtKB-EC"/>
</dbReference>
<evidence type="ECO:0000256" key="5">
    <source>
        <dbReference type="ARBA" id="ARBA00022552"/>
    </source>
</evidence>
<dbReference type="GO" id="GO:0006364">
    <property type="term" value="P:rRNA processing"/>
    <property type="evidence" value="ECO:0007669"/>
    <property type="project" value="UniProtKB-UniRule"/>
</dbReference>
<feature type="binding site" evidence="15">
    <location>
        <position position="404"/>
    </location>
    <ligand>
        <name>Zn(2+)</name>
        <dbReference type="ChEBI" id="CHEBI:29105"/>
        <note>ligand shared between dimeric partners</note>
    </ligand>
</feature>
<feature type="compositionally biased region" description="Basic and acidic residues" evidence="16">
    <location>
        <begin position="488"/>
        <end position="499"/>
    </location>
</feature>
<keyword evidence="10 15" id="KW-0255">Endonuclease</keyword>
<dbReference type="GO" id="GO:0000287">
    <property type="term" value="F:magnesium ion binding"/>
    <property type="evidence" value="ECO:0007669"/>
    <property type="project" value="UniProtKB-UniRule"/>
</dbReference>
<keyword evidence="9 15" id="KW-0699">rRNA-binding</keyword>
<feature type="binding site" evidence="15">
    <location>
        <position position="343"/>
    </location>
    <ligand>
        <name>Mg(2+)</name>
        <dbReference type="ChEBI" id="CHEBI:18420"/>
        <note>catalytic</note>
    </ligand>
</feature>
<evidence type="ECO:0000256" key="7">
    <source>
        <dbReference type="ARBA" id="ARBA00022722"/>
    </source>
</evidence>
<feature type="compositionally biased region" description="Basic and acidic residues" evidence="16">
    <location>
        <begin position="873"/>
        <end position="891"/>
    </location>
</feature>
<keyword evidence="15" id="KW-0862">Zinc</keyword>
<evidence type="ECO:0000256" key="12">
    <source>
        <dbReference type="ARBA" id="ARBA00022842"/>
    </source>
</evidence>
<dbReference type="PROSITE" id="PS50126">
    <property type="entry name" value="S1"/>
    <property type="match status" value="1"/>
</dbReference>
<feature type="compositionally biased region" description="Basic and acidic residues" evidence="16">
    <location>
        <begin position="807"/>
        <end position="832"/>
    </location>
</feature>
<keyword evidence="8 15" id="KW-0479">Metal-binding</keyword>
<reference evidence="19" key="1">
    <citation type="submission" date="2016-10" db="EMBL/GenBank/DDBJ databases">
        <authorList>
            <person name="Varghese N."/>
            <person name="Submissions S."/>
        </authorList>
    </citation>
    <scope>NUCLEOTIDE SEQUENCE [LARGE SCALE GENOMIC DNA]</scope>
    <source>
        <strain evidence="19">DSM 241</strain>
    </source>
</reference>
<keyword evidence="15" id="KW-0820">tRNA-binding</keyword>
<evidence type="ECO:0000256" key="10">
    <source>
        <dbReference type="ARBA" id="ARBA00022759"/>
    </source>
</evidence>
<feature type="compositionally biased region" description="Basic and acidic residues" evidence="16">
    <location>
        <begin position="658"/>
        <end position="672"/>
    </location>
</feature>
<feature type="compositionally biased region" description="Polar residues" evidence="16">
    <location>
        <begin position="563"/>
        <end position="572"/>
    </location>
</feature>
<dbReference type="GO" id="GO:0005737">
    <property type="term" value="C:cytoplasm"/>
    <property type="evidence" value="ECO:0007669"/>
    <property type="project" value="UniProtKB-SubCell"/>
</dbReference>
<comment type="similarity">
    <text evidence="15">Belongs to the RNase E/G family. RNase E subfamily.</text>
</comment>
<dbReference type="SUPFAM" id="SSF50249">
    <property type="entry name" value="Nucleic acid-binding proteins"/>
    <property type="match status" value="1"/>
</dbReference>
<dbReference type="Gene3D" id="2.40.50.140">
    <property type="entry name" value="Nucleic acid-binding proteins"/>
    <property type="match status" value="1"/>
</dbReference>
<evidence type="ECO:0000256" key="3">
    <source>
        <dbReference type="ARBA" id="ARBA00022490"/>
    </source>
</evidence>
<keyword evidence="5 15" id="KW-0698">rRNA processing</keyword>
<evidence type="ECO:0000256" key="4">
    <source>
        <dbReference type="ARBA" id="ARBA00022519"/>
    </source>
</evidence>
<dbReference type="RefSeq" id="WP_090253948.1">
    <property type="nucleotide sequence ID" value="NZ_FOAA01000010.1"/>
</dbReference>
<dbReference type="STRING" id="1396821.SAMN05444515_11030"/>
<dbReference type="Pfam" id="PF10150">
    <property type="entry name" value="RNase_E_G"/>
    <property type="match status" value="1"/>
</dbReference>
<dbReference type="EC" id="3.1.26.12" evidence="15"/>
<comment type="subunit">
    <text evidence="15">Component of the RNA degradosome, which is a multiprotein complex involved in RNA processing and mRNA degradation. Within the RNA degradosome, RNase E assembles into a homotetramer formed by a dimer of dimers.</text>
</comment>
<dbReference type="InterPro" id="IPR004659">
    <property type="entry name" value="RNase_E/G"/>
</dbReference>
<dbReference type="InterPro" id="IPR003029">
    <property type="entry name" value="S1_domain"/>
</dbReference>
<dbReference type="GO" id="GO:0006402">
    <property type="term" value="P:mRNA catabolic process"/>
    <property type="evidence" value="ECO:0007669"/>
    <property type="project" value="UniProtKB-UniRule"/>
</dbReference>
<proteinExistence type="inferred from homology"/>
<dbReference type="CDD" id="cd04453">
    <property type="entry name" value="S1_RNase_E"/>
    <property type="match status" value="1"/>
</dbReference>
<keyword evidence="3 15" id="KW-0963">Cytoplasm</keyword>
<evidence type="ECO:0000256" key="2">
    <source>
        <dbReference type="ARBA" id="ARBA00022475"/>
    </source>
</evidence>
<dbReference type="OrthoDB" id="9804278at2"/>
<dbReference type="GO" id="GO:0008270">
    <property type="term" value="F:zinc ion binding"/>
    <property type="evidence" value="ECO:0007669"/>
    <property type="project" value="UniProtKB-UniRule"/>
</dbReference>
<feature type="compositionally biased region" description="Polar residues" evidence="16">
    <location>
        <begin position="698"/>
        <end position="709"/>
    </location>
</feature>
<feature type="region of interest" description="Disordered" evidence="16">
    <location>
        <begin position="488"/>
        <end position="512"/>
    </location>
</feature>
<dbReference type="SMART" id="SM00316">
    <property type="entry name" value="S1"/>
    <property type="match status" value="1"/>
</dbReference>
<keyword evidence="4 15" id="KW-0997">Cell inner membrane</keyword>
<dbReference type="InterPro" id="IPR012340">
    <property type="entry name" value="NA-bd_OB-fold"/>
</dbReference>
<dbReference type="Pfam" id="PF20833">
    <property type="entry name" value="RNase_E_G_Thio"/>
    <property type="match status" value="1"/>
</dbReference>
<feature type="region of interest" description="Disordered" evidence="16">
    <location>
        <begin position="525"/>
        <end position="999"/>
    </location>
</feature>
<keyword evidence="14 15" id="KW-0472">Membrane</keyword>
<dbReference type="Proteomes" id="UP000199256">
    <property type="component" value="Unassembled WGS sequence"/>
</dbReference>
<evidence type="ECO:0000313" key="19">
    <source>
        <dbReference type="Proteomes" id="UP000199256"/>
    </source>
</evidence>
<organism evidence="18 19">
    <name type="scientific">Ectothiorhodospira marina</name>
    <dbReference type="NCBI Taxonomy" id="1396821"/>
    <lineage>
        <taxon>Bacteria</taxon>
        <taxon>Pseudomonadati</taxon>
        <taxon>Pseudomonadota</taxon>
        <taxon>Gammaproteobacteria</taxon>
        <taxon>Chromatiales</taxon>
        <taxon>Ectothiorhodospiraceae</taxon>
        <taxon>Ectothiorhodospira</taxon>
    </lineage>
</organism>
<evidence type="ECO:0000256" key="1">
    <source>
        <dbReference type="ARBA" id="ARBA00005663"/>
    </source>
</evidence>
<keyword evidence="13 15" id="KW-0694">RNA-binding</keyword>
<dbReference type="GO" id="GO:0008033">
    <property type="term" value="P:tRNA processing"/>
    <property type="evidence" value="ECO:0007669"/>
    <property type="project" value="UniProtKB-UniRule"/>
</dbReference>
<accession>A0A1H7MTF7</accession>